<keyword evidence="1" id="KW-0812">Transmembrane</keyword>
<dbReference type="AlphaFoldDB" id="A0A4V0ZG92"/>
<gene>
    <name evidence="2" type="ORF">EMK97_12560</name>
</gene>
<feature type="transmembrane region" description="Helical" evidence="1">
    <location>
        <begin position="81"/>
        <end position="99"/>
    </location>
</feature>
<accession>A0A4V0ZG92</accession>
<organism evidence="2 3">
    <name type="scientific">Litorilituus sediminis</name>
    <dbReference type="NCBI Taxonomy" id="718192"/>
    <lineage>
        <taxon>Bacteria</taxon>
        <taxon>Pseudomonadati</taxon>
        <taxon>Pseudomonadota</taxon>
        <taxon>Gammaproteobacteria</taxon>
        <taxon>Alteromonadales</taxon>
        <taxon>Colwelliaceae</taxon>
        <taxon>Litorilituus</taxon>
    </lineage>
</organism>
<dbReference type="KEGG" id="lsd:EMK97_12560"/>
<reference evidence="2 3" key="1">
    <citation type="submission" date="2018-12" db="EMBL/GenBank/DDBJ databases">
        <title>Complete genome of Litorilituus sediminis.</title>
        <authorList>
            <person name="Liu A."/>
            <person name="Rong J."/>
        </authorList>
    </citation>
    <scope>NUCLEOTIDE SEQUENCE [LARGE SCALE GENOMIC DNA]</scope>
    <source>
        <strain evidence="2 3">JCM 17549</strain>
    </source>
</reference>
<dbReference type="Proteomes" id="UP000290244">
    <property type="component" value="Chromosome"/>
</dbReference>
<dbReference type="EMBL" id="CP034759">
    <property type="protein sequence ID" value="QBG36490.1"/>
    <property type="molecule type" value="Genomic_DNA"/>
</dbReference>
<feature type="transmembrane region" description="Helical" evidence="1">
    <location>
        <begin position="12"/>
        <end position="34"/>
    </location>
</feature>
<keyword evidence="1" id="KW-0472">Membrane</keyword>
<dbReference type="RefSeq" id="WP_130602688.1">
    <property type="nucleotide sequence ID" value="NZ_CP034759.1"/>
</dbReference>
<protein>
    <submittedName>
        <fullName evidence="2">Uncharacterized protein</fullName>
    </submittedName>
</protein>
<feature type="transmembrane region" description="Helical" evidence="1">
    <location>
        <begin position="46"/>
        <end position="69"/>
    </location>
</feature>
<dbReference type="OrthoDB" id="6401585at2"/>
<feature type="transmembrane region" description="Helical" evidence="1">
    <location>
        <begin position="105"/>
        <end position="124"/>
    </location>
</feature>
<keyword evidence="3" id="KW-1185">Reference proteome</keyword>
<evidence type="ECO:0000313" key="2">
    <source>
        <dbReference type="EMBL" id="QBG36490.1"/>
    </source>
</evidence>
<evidence type="ECO:0000256" key="1">
    <source>
        <dbReference type="SAM" id="Phobius"/>
    </source>
</evidence>
<evidence type="ECO:0000313" key="3">
    <source>
        <dbReference type="Proteomes" id="UP000290244"/>
    </source>
</evidence>
<proteinExistence type="predicted"/>
<sequence>MMTNVHKNTISFLLGSSFAYIFIWLSGVVAAMPVPEFLQPYNEFVVPYYSNTLIVLFASILSIIIVLIVRKAFTFISKQNIFYFALPIVLFLVSIFVFLNFAIAPLMYAAIPTLLVALIFSSGAQKA</sequence>
<keyword evidence="1" id="KW-1133">Transmembrane helix</keyword>
<name>A0A4V0ZG92_9GAMM</name>